<accession>A0A1X2HLD2</accession>
<organism evidence="2 3">
    <name type="scientific">Syncephalastrum racemosum</name>
    <name type="common">Filamentous fungus</name>
    <dbReference type="NCBI Taxonomy" id="13706"/>
    <lineage>
        <taxon>Eukaryota</taxon>
        <taxon>Fungi</taxon>
        <taxon>Fungi incertae sedis</taxon>
        <taxon>Mucoromycota</taxon>
        <taxon>Mucoromycotina</taxon>
        <taxon>Mucoromycetes</taxon>
        <taxon>Mucorales</taxon>
        <taxon>Syncephalastraceae</taxon>
        <taxon>Syncephalastrum</taxon>
    </lineage>
</organism>
<dbReference type="Proteomes" id="UP000242180">
    <property type="component" value="Unassembled WGS sequence"/>
</dbReference>
<evidence type="ECO:0000256" key="1">
    <source>
        <dbReference type="SAM" id="MobiDB-lite"/>
    </source>
</evidence>
<name>A0A1X2HLD2_SYNRA</name>
<dbReference type="OrthoDB" id="5549158at2759"/>
<feature type="compositionally biased region" description="Low complexity" evidence="1">
    <location>
        <begin position="198"/>
        <end position="212"/>
    </location>
</feature>
<reference evidence="2 3" key="1">
    <citation type="submission" date="2016-07" db="EMBL/GenBank/DDBJ databases">
        <title>Pervasive Adenine N6-methylation of Active Genes in Fungi.</title>
        <authorList>
            <consortium name="DOE Joint Genome Institute"/>
            <person name="Mondo S.J."/>
            <person name="Dannebaum R.O."/>
            <person name="Kuo R.C."/>
            <person name="Labutti K."/>
            <person name="Haridas S."/>
            <person name="Kuo A."/>
            <person name="Salamov A."/>
            <person name="Ahrendt S.R."/>
            <person name="Lipzen A."/>
            <person name="Sullivan W."/>
            <person name="Andreopoulos W.B."/>
            <person name="Clum A."/>
            <person name="Lindquist E."/>
            <person name="Daum C."/>
            <person name="Ramamoorthy G.K."/>
            <person name="Gryganskyi A."/>
            <person name="Culley D."/>
            <person name="Magnuson J.K."/>
            <person name="James T.Y."/>
            <person name="O'Malley M.A."/>
            <person name="Stajich J.E."/>
            <person name="Spatafora J.W."/>
            <person name="Visel A."/>
            <person name="Grigoriev I.V."/>
        </authorList>
    </citation>
    <scope>NUCLEOTIDE SEQUENCE [LARGE SCALE GENOMIC DNA]</scope>
    <source>
        <strain evidence="2 3">NRRL 2496</strain>
    </source>
</reference>
<evidence type="ECO:0000313" key="3">
    <source>
        <dbReference type="Proteomes" id="UP000242180"/>
    </source>
</evidence>
<dbReference type="EMBL" id="MCGN01000002">
    <property type="protein sequence ID" value="ORZ00225.1"/>
    <property type="molecule type" value="Genomic_DNA"/>
</dbReference>
<dbReference type="STRING" id="13706.A0A1X2HLD2"/>
<comment type="caution">
    <text evidence="2">The sequence shown here is derived from an EMBL/GenBank/DDBJ whole genome shotgun (WGS) entry which is preliminary data.</text>
</comment>
<dbReference type="InParanoid" id="A0A1X2HLD2"/>
<gene>
    <name evidence="2" type="ORF">BCR43DRAFT_560782</name>
</gene>
<protein>
    <recommendedName>
        <fullName evidence="4">Mediator complex subunit 5</fullName>
    </recommendedName>
</protein>
<evidence type="ECO:0008006" key="4">
    <source>
        <dbReference type="Google" id="ProtNLM"/>
    </source>
</evidence>
<keyword evidence="3" id="KW-1185">Reference proteome</keyword>
<feature type="region of interest" description="Disordered" evidence="1">
    <location>
        <begin position="196"/>
        <end position="224"/>
    </location>
</feature>
<proteinExistence type="predicted"/>
<evidence type="ECO:0000313" key="2">
    <source>
        <dbReference type="EMBL" id="ORZ00225.1"/>
    </source>
</evidence>
<sequence length="1278" mass="142806">MSTRMLETVLQHSLVNGLDSQEWARPTRECFARADHDLSRELCDILLGRLFAQTHITEPLLERYLAFVTRPGQRVDVDIKGEGEADNKREEKGELVPPRVFLTALIDFAETTTKRNPRQWSQVLHCLPAVLEHVDPDQIISDLFDDTVAAKDPTSWPHILYNVFIMLANLVAAGLPSHSNKSIDDGTKQDLMDTDFSTQTQQQTQQQQQQQQHAPFGSVSQPTAFDPEATLDLASFATEDHPMNSQQVSATQMTMPIEDTSDLLPHGATATQSTTGSTAAIETCNSRLAARIMIDLIEKKSAKRIFEMWYSQKQQQDGQHNEENEGNSDEPWVTCNAILTRPSGGQWLASQGTAHSASTAEGGEIQKLFLLMKRLTDHDVGRRMAVHMKYQELEDEGTARALPSAGLMGFLFHMVQIRPTLSDDYIVDHLAKLQTIKGSFDESFYLELWFAAFTGLREACASAYPLHDKTFANTSGSKNIAIINCILWKTLILVKIPTLIKALEKRTRTHTLTLEYNEDGSIETNPLESSLLELKSFAGLLNGCKCPVTHYFAATNISSKLLAKIVGAAQEITEDDDDIMKLINEMNEPMDTSNPDVIKTLQAAASEDIFTSTVRVCESYGFIRKEIAQKLIVKATPSVPAATTNPSKPANDGNDMDDLVDFLDTDMLDVENEKPSTNIMDDDSTTNSNILDENIDSRIESIRQEASVQSLVELMHIALISMVHTRRIVDFLVEFHNAKAASKSIQTLGYLCDAFIECPLIVDVIGQLYHPSMLLTSLEPLCNAWQPLSTDMGEDQLMLGGQMGDEYDGVRSSYQKFGKLWMFINLVMHKFKLYKDVTSVFSDRDGLCYKYFTQGYDLFFGIDASDSHMESVIVQLETALTEEGNLSEALLSELTPQLLIRAMPTVFYRIIKGHAHEQSSTEALLKFTSALRPQYLVFALASGVFSVFCETLLYRYPSSAMTCLQGLLADSNIPALFFTIYGYVLYGCLCDIEEQRRQERLVLAQGSSADPLSQQINDLKDHVRQRVPFEVTPPQQQEHTETVATNVRRDNLFQKTQDMFRNIVKSGRSMFMRDVDAGTTALWESESNPEQQVIAHYLDLVMFQTALNTGGPHWFVSMIVHEVLEAGKCGGAVRAAELGSCLVTTPLGHSEHTSCCNLLRCLVTDIVPSSLHQCALQSASFFQGQTLGVFTSDCMVLMHARGTEADHFCRVFLESLAADNENGPKIIQATKKKTSQDHYFDVWPEAVLKSPVWRGFLKGLMSNPLINEAWPNTFHSIY</sequence>
<dbReference type="OMA" id="WFISMIV"/>
<dbReference type="AlphaFoldDB" id="A0A1X2HLD2"/>